<feature type="compositionally biased region" description="Basic and acidic residues" evidence="1">
    <location>
        <begin position="138"/>
        <end position="152"/>
    </location>
</feature>
<evidence type="ECO:0000313" key="4">
    <source>
        <dbReference type="Proteomes" id="UP000026961"/>
    </source>
</evidence>
<proteinExistence type="predicted"/>
<dbReference type="PANTHER" id="PTHR46445:SF3">
    <property type="entry name" value="RNA POLYMERASE II DEGRADATION FACTOR-LIKE PROTEIN (DUF1296)-RELATED"/>
    <property type="match status" value="1"/>
</dbReference>
<accession>A0A0E0A2W5</accession>
<evidence type="ECO:0000313" key="3">
    <source>
        <dbReference type="EnsemblPlants" id="OGLUM05G27690.1"/>
    </source>
</evidence>
<feature type="compositionally biased region" description="Gly residues" evidence="1">
    <location>
        <begin position="1"/>
        <end position="18"/>
    </location>
</feature>
<feature type="domain" description="GBF-interacting protein 1 N-terminal" evidence="2">
    <location>
        <begin position="22"/>
        <end position="65"/>
    </location>
</feature>
<dbReference type="PANTHER" id="PTHR46445">
    <property type="entry name" value="RNA POLYMERASE II DEGRADATION FACTOR-LIKE PROTEIN (DUF1296)"/>
    <property type="match status" value="1"/>
</dbReference>
<feature type="region of interest" description="Disordered" evidence="1">
    <location>
        <begin position="568"/>
        <end position="593"/>
    </location>
</feature>
<dbReference type="InterPro" id="IPR009060">
    <property type="entry name" value="UBA-like_sf"/>
</dbReference>
<feature type="region of interest" description="Disordered" evidence="1">
    <location>
        <begin position="841"/>
        <end position="915"/>
    </location>
</feature>
<dbReference type="HOGENOM" id="CLU_019431_0_0_1"/>
<feature type="compositionally biased region" description="Polar residues" evidence="1">
    <location>
        <begin position="663"/>
        <end position="677"/>
    </location>
</feature>
<feature type="compositionally biased region" description="Polar residues" evidence="1">
    <location>
        <begin position="271"/>
        <end position="304"/>
    </location>
</feature>
<evidence type="ECO:0000259" key="2">
    <source>
        <dbReference type="Pfam" id="PF06972"/>
    </source>
</evidence>
<feature type="region of interest" description="Disordered" evidence="1">
    <location>
        <begin position="138"/>
        <end position="354"/>
    </location>
</feature>
<dbReference type="InterPro" id="IPR009719">
    <property type="entry name" value="GIP1_N"/>
</dbReference>
<dbReference type="Pfam" id="PF06972">
    <property type="entry name" value="GIP1_N"/>
    <property type="match status" value="1"/>
</dbReference>
<feature type="region of interest" description="Disordered" evidence="1">
    <location>
        <begin position="1"/>
        <end position="21"/>
    </location>
</feature>
<dbReference type="eggNOG" id="ENOG502QRB3">
    <property type="taxonomic scope" value="Eukaryota"/>
</dbReference>
<dbReference type="SUPFAM" id="SSF46934">
    <property type="entry name" value="UBA-like"/>
    <property type="match status" value="1"/>
</dbReference>
<dbReference type="AlphaFoldDB" id="A0A0E0A2W5"/>
<keyword evidence="4" id="KW-1185">Reference proteome</keyword>
<name>A0A0E0A2W5_9ORYZ</name>
<organism evidence="3">
    <name type="scientific">Oryza glumipatula</name>
    <dbReference type="NCBI Taxonomy" id="40148"/>
    <lineage>
        <taxon>Eukaryota</taxon>
        <taxon>Viridiplantae</taxon>
        <taxon>Streptophyta</taxon>
        <taxon>Embryophyta</taxon>
        <taxon>Tracheophyta</taxon>
        <taxon>Spermatophyta</taxon>
        <taxon>Magnoliopsida</taxon>
        <taxon>Liliopsida</taxon>
        <taxon>Poales</taxon>
        <taxon>Poaceae</taxon>
        <taxon>BOP clade</taxon>
        <taxon>Oryzoideae</taxon>
        <taxon>Oryzeae</taxon>
        <taxon>Oryzinae</taxon>
        <taxon>Oryza</taxon>
    </lineage>
</organism>
<feature type="compositionally biased region" description="Basic and acidic residues" evidence="1">
    <location>
        <begin position="368"/>
        <end position="392"/>
    </location>
</feature>
<feature type="region of interest" description="Disordered" evidence="1">
    <location>
        <begin position="368"/>
        <end position="399"/>
    </location>
</feature>
<feature type="compositionally biased region" description="Polar residues" evidence="1">
    <location>
        <begin position="896"/>
        <end position="915"/>
    </location>
</feature>
<dbReference type="Gramene" id="OGLUM05G27690.1">
    <property type="protein sequence ID" value="OGLUM05G27690.1"/>
    <property type="gene ID" value="OGLUM05G27690"/>
</dbReference>
<feature type="compositionally biased region" description="Polar residues" evidence="1">
    <location>
        <begin position="336"/>
        <end position="354"/>
    </location>
</feature>
<feature type="compositionally biased region" description="Polar residues" evidence="1">
    <location>
        <begin position="641"/>
        <end position="655"/>
    </location>
</feature>
<dbReference type="EnsemblPlants" id="OGLUM05G27690.1">
    <property type="protein sequence ID" value="OGLUM05G27690.1"/>
    <property type="gene ID" value="OGLUM05G27690"/>
</dbReference>
<feature type="compositionally biased region" description="Polar residues" evidence="1">
    <location>
        <begin position="173"/>
        <end position="211"/>
    </location>
</feature>
<dbReference type="STRING" id="40148.A0A0E0A2W5"/>
<reference evidence="3" key="1">
    <citation type="submission" date="2015-04" db="UniProtKB">
        <authorList>
            <consortium name="EnsemblPlants"/>
        </authorList>
    </citation>
    <scope>IDENTIFICATION</scope>
</reference>
<reference evidence="3" key="2">
    <citation type="submission" date="2018-05" db="EMBL/GenBank/DDBJ databases">
        <title>OgluRS3 (Oryza glumaepatula Reference Sequence Version 3).</title>
        <authorList>
            <person name="Zhang J."/>
            <person name="Kudrna D."/>
            <person name="Lee S."/>
            <person name="Talag J."/>
            <person name="Welchert J."/>
            <person name="Wing R.A."/>
        </authorList>
    </citation>
    <scope>NUCLEOTIDE SEQUENCE [LARGE SCALE GENOMIC DNA]</scope>
</reference>
<evidence type="ECO:0000256" key="1">
    <source>
        <dbReference type="SAM" id="MobiDB-lite"/>
    </source>
</evidence>
<feature type="region of interest" description="Disordered" evidence="1">
    <location>
        <begin position="641"/>
        <end position="687"/>
    </location>
</feature>
<sequence>MTGGGAGGGGGGGKGGAAAGPVPAASRKLVQSLKEIVNRPEAEIYAALRDCGMDPDEAVSRLLSQGLRPLSLSRALSHPAISRLFRCPLADSSLMRPRLEFSSPLGIEGVERVHDLRFAVWINLLTCLDTFQEVKSKRDKKKEVKEIPEPRSRAASNAGSRGVRGGADRGGRNSSFHSSSIDNVASRSISGPGMTSTNSTQKQTIPSSLVNKSVVADGPSVPAQSSSGFQHGWSGTPGQMSMADIVKMGRPQVKQSSSKPAVTADKGYTGQYPSLPSTVNQNLKQSASTVSPTNPDQGLHSAQDSIHPKDHNHSAAVNKQAYDNDWLPQDEPPPGNQSALPETSGDQSLYESSLQSSTLVAGVINPHENSHLDENRSAAFSSERHLEHHGGDSEYDDGLLQESSTYLPQKNSHAEDEVEGSNSDVALATENFQGLSLHNEELVATKLAEDNPAVIIPDHLQVTGSDCVTLSFGSFESGAFSGLLPVPSRSADDNNVELPVIEESVPLDQIDSRDQDYYDSAAVNSSGNENLDTIIGTNMENIDVPSVSQPDVLRQEVLDHSGLQYNLPSDSSAAYANTTQPSTMESSQGNNQAHTLSHLSNLLQANSLHNSLLGSNIAPLRDLDFSLSPLLAAQSMTKYNSAAPTTTGPAISMQETPKPGVFSNAQSTQNLPSTSIATGPPLPQQLVHPYSQPTVPLAPFANMIGYPYLAQNYPAAYLPSAAFQQAYSSNGPFHQSAAAAVPGAMKYNMNVPQFKNNLSATSLQQQPSSVISGYGGFGSSSNLPGNFTLNQNAASASTNLGFDEALSTPYKDPSQYMALQQGDNSAMWLHGAGSRATSALPPSHFYGFQGQSQQGGFRQAQQPQQHSQFGGHGYPAFYHSQSQEHHQNPAEGGLNGFQNAQSQPSHQGWQQHTGY</sequence>
<protein>
    <recommendedName>
        <fullName evidence="2">GBF-interacting protein 1 N-terminal domain-containing protein</fullName>
    </recommendedName>
</protein>
<feature type="compositionally biased region" description="Low complexity" evidence="1">
    <location>
        <begin position="845"/>
        <end position="865"/>
    </location>
</feature>
<dbReference type="Proteomes" id="UP000026961">
    <property type="component" value="Chromosome 5"/>
</dbReference>